<dbReference type="Proteomes" id="UP001476247">
    <property type="component" value="Unassembled WGS sequence"/>
</dbReference>
<evidence type="ECO:0000256" key="6">
    <source>
        <dbReference type="RuleBase" id="RU371123"/>
    </source>
</evidence>
<dbReference type="PANTHER" id="PTHR12645:SF1">
    <property type="entry name" value="FAD-LINKED SULFHYDRYL OXIDASE ERV2"/>
    <property type="match status" value="1"/>
</dbReference>
<evidence type="ECO:0000259" key="7">
    <source>
        <dbReference type="PROSITE" id="PS51324"/>
    </source>
</evidence>
<keyword evidence="9" id="KW-1185">Reference proteome</keyword>
<dbReference type="Pfam" id="PF04777">
    <property type="entry name" value="Evr1_Alr"/>
    <property type="match status" value="1"/>
</dbReference>
<reference evidence="8 9" key="1">
    <citation type="submission" date="2024-04" db="EMBL/GenBank/DDBJ databases">
        <title>genome sequences of Mucor flavus KT1a and Helicostylum pulchrum KT1b strains isolation_sourced from the surface of a dry-aged beef.</title>
        <authorList>
            <person name="Toyotome T."/>
            <person name="Hosono M."/>
            <person name="Torimaru M."/>
            <person name="Fukuda K."/>
            <person name="Mikami N."/>
        </authorList>
    </citation>
    <scope>NUCLEOTIDE SEQUENCE [LARGE SCALE GENOMIC DNA]</scope>
    <source>
        <strain evidence="8 9">KT1b</strain>
    </source>
</reference>
<dbReference type="PROSITE" id="PS51324">
    <property type="entry name" value="ERV_ALR"/>
    <property type="match status" value="1"/>
</dbReference>
<evidence type="ECO:0000313" key="8">
    <source>
        <dbReference type="EMBL" id="GAA5804032.1"/>
    </source>
</evidence>
<evidence type="ECO:0000313" key="9">
    <source>
        <dbReference type="Proteomes" id="UP001476247"/>
    </source>
</evidence>
<feature type="transmembrane region" description="Helical" evidence="6">
    <location>
        <begin position="6"/>
        <end position="24"/>
    </location>
</feature>
<dbReference type="Gene3D" id="1.20.120.310">
    <property type="entry name" value="ERV/ALR sulfhydryl oxidase domain"/>
    <property type="match status" value="1"/>
</dbReference>
<keyword evidence="6" id="KW-0472">Membrane</keyword>
<gene>
    <name evidence="8" type="ORF">HPULCUR_009518</name>
</gene>
<organism evidence="8 9">
    <name type="scientific">Helicostylum pulchrum</name>
    <dbReference type="NCBI Taxonomy" id="562976"/>
    <lineage>
        <taxon>Eukaryota</taxon>
        <taxon>Fungi</taxon>
        <taxon>Fungi incertae sedis</taxon>
        <taxon>Mucoromycota</taxon>
        <taxon>Mucoromycotina</taxon>
        <taxon>Mucoromycetes</taxon>
        <taxon>Mucorales</taxon>
        <taxon>Mucorineae</taxon>
        <taxon>Mucoraceae</taxon>
        <taxon>Helicostylum</taxon>
    </lineage>
</organism>
<dbReference type="SUPFAM" id="SSF69000">
    <property type="entry name" value="FAD-dependent thiol oxidase"/>
    <property type="match status" value="1"/>
</dbReference>
<evidence type="ECO:0000256" key="4">
    <source>
        <dbReference type="ARBA" id="ARBA00023002"/>
    </source>
</evidence>
<comment type="caution">
    <text evidence="8">The sequence shown here is derived from an EMBL/GenBank/DDBJ whole genome shotgun (WGS) entry which is preliminary data.</text>
</comment>
<dbReference type="InterPro" id="IPR036774">
    <property type="entry name" value="ERV/ALR_sulphydryl_oxid_sf"/>
</dbReference>
<keyword evidence="4 6" id="KW-0560">Oxidoreductase</keyword>
<dbReference type="EMBL" id="BAABUJ010000032">
    <property type="protein sequence ID" value="GAA5804032.1"/>
    <property type="molecule type" value="Genomic_DNA"/>
</dbReference>
<proteinExistence type="predicted"/>
<comment type="catalytic activity">
    <reaction evidence="6">
        <text>2 R'C(R)SH + O2 = R'C(R)S-S(R)CR' + H2O2</text>
        <dbReference type="Rhea" id="RHEA:17357"/>
        <dbReference type="ChEBI" id="CHEBI:15379"/>
        <dbReference type="ChEBI" id="CHEBI:16240"/>
        <dbReference type="ChEBI" id="CHEBI:16520"/>
        <dbReference type="ChEBI" id="CHEBI:17412"/>
        <dbReference type="EC" id="1.8.3.2"/>
    </reaction>
</comment>
<keyword evidence="5" id="KW-1015">Disulfide bond</keyword>
<evidence type="ECO:0000256" key="2">
    <source>
        <dbReference type="ARBA" id="ARBA00022630"/>
    </source>
</evidence>
<accession>A0ABP9YAN3</accession>
<dbReference type="PANTHER" id="PTHR12645">
    <property type="entry name" value="ALR/ERV"/>
    <property type="match status" value="1"/>
</dbReference>
<sequence length="120" mass="13823">MRRVQIVTTVVVVTLLLISTFFVYRKQEPVFETKPGEEIESDEAKVIMSVMANQTEKEELGRATWKMITTYPPQTSSRVAASQWLCAMHNNVNERLKKPMYDCNDIEAKYPCGCDDEKIE</sequence>
<name>A0ABP9YAN3_9FUNG</name>
<evidence type="ECO:0000256" key="3">
    <source>
        <dbReference type="ARBA" id="ARBA00022827"/>
    </source>
</evidence>
<dbReference type="InterPro" id="IPR039799">
    <property type="entry name" value="ALR/ERV"/>
</dbReference>
<keyword evidence="6" id="KW-1133">Transmembrane helix</keyword>
<keyword evidence="2 6" id="KW-0285">Flavoprotein</keyword>
<dbReference type="EC" id="1.8.3.2" evidence="6"/>
<evidence type="ECO:0000256" key="1">
    <source>
        <dbReference type="ARBA" id="ARBA00001974"/>
    </source>
</evidence>
<protein>
    <recommendedName>
        <fullName evidence="6">Sulfhydryl oxidase</fullName>
        <ecNumber evidence="6">1.8.3.2</ecNumber>
    </recommendedName>
</protein>
<keyword evidence="3 6" id="KW-0274">FAD</keyword>
<comment type="cofactor">
    <cofactor evidence="1 6">
        <name>FAD</name>
        <dbReference type="ChEBI" id="CHEBI:57692"/>
    </cofactor>
</comment>
<keyword evidence="6" id="KW-0812">Transmembrane</keyword>
<evidence type="ECO:0000256" key="5">
    <source>
        <dbReference type="ARBA" id="ARBA00023157"/>
    </source>
</evidence>
<feature type="domain" description="ERV/ALR sulfhydryl oxidase" evidence="7">
    <location>
        <begin position="8"/>
        <end position="110"/>
    </location>
</feature>
<dbReference type="InterPro" id="IPR017905">
    <property type="entry name" value="ERV/ALR_sulphydryl_oxidase"/>
</dbReference>